<dbReference type="EMBL" id="PRLK01000010">
    <property type="protein sequence ID" value="RYC72358.1"/>
    <property type="molecule type" value="Genomic_DNA"/>
</dbReference>
<accession>A0ABY0FK42</accession>
<sequence length="296" mass="34031">MKDQQERPKTRRELRAEILARRENRDANFRRGEAISGYKKEQSERAKNKKLAIRRRKISFFLSVLAFLSILIFIFLGQFIASFSVSKADQNNINLDSERYSKIINDYFTERPIERVISFLNKKELIKKLQSSTPEVKDIEDISITGISKYKFKILFREPVASWVVEGKTLYVDSDGIAFEKNLSAKEPEISVHDESGISIKDGKTVASSSFLSFIGKVISASRKNNIHITQVRIPPLSLRQVELKVEGLNYIIKLSSSDSAEGQIANLRKAIDYFNKHHTTLKYLDLRVEGRGYYK</sequence>
<keyword evidence="1" id="KW-0472">Membrane</keyword>
<name>A0ABY0FK42_9BACT</name>
<evidence type="ECO:0000313" key="2">
    <source>
        <dbReference type="EMBL" id="RYC72358.1"/>
    </source>
</evidence>
<protein>
    <recommendedName>
        <fullName evidence="4">POTRA domain-containing protein</fullName>
    </recommendedName>
</protein>
<evidence type="ECO:0000313" key="3">
    <source>
        <dbReference type="Proteomes" id="UP001190925"/>
    </source>
</evidence>
<dbReference type="RefSeq" id="WP_129718957.1">
    <property type="nucleotide sequence ID" value="NZ_PRLK01000010.1"/>
</dbReference>
<keyword evidence="1" id="KW-1133">Transmembrane helix</keyword>
<keyword evidence="1" id="KW-0812">Transmembrane</keyword>
<keyword evidence="3" id="KW-1185">Reference proteome</keyword>
<dbReference type="Proteomes" id="UP001190925">
    <property type="component" value="Unassembled WGS sequence"/>
</dbReference>
<evidence type="ECO:0000256" key="1">
    <source>
        <dbReference type="SAM" id="Phobius"/>
    </source>
</evidence>
<proteinExistence type="predicted"/>
<feature type="transmembrane region" description="Helical" evidence="1">
    <location>
        <begin position="58"/>
        <end position="81"/>
    </location>
</feature>
<reference evidence="2 3" key="1">
    <citation type="journal article" date="2018" name="bioRxiv">
        <title>Evidence of independent acquisition and adaption of ultra-small bacteria to human hosts across the highly diverse yet reduced genomes of the phylum Saccharibacteria.</title>
        <authorList>
            <person name="McLean J.S."/>
            <person name="Bor B."/>
            <person name="To T.T."/>
            <person name="Liu Q."/>
            <person name="Kearns K.A."/>
            <person name="Solden L.M."/>
            <person name="Wrighton K.C."/>
            <person name="He X."/>
            <person name="Shi W."/>
        </authorList>
    </citation>
    <scope>NUCLEOTIDE SEQUENCE [LARGE SCALE GENOMIC DNA]</scope>
    <source>
        <strain evidence="2 3">TM7_CMJM_G6_1_HOT_870</strain>
    </source>
</reference>
<organism evidence="2 3">
    <name type="scientific">Candidatus Nanogingivalis gingivitcus</name>
    <dbReference type="NCBI Taxonomy" id="2171992"/>
    <lineage>
        <taxon>Bacteria</taxon>
        <taxon>Candidatus Saccharimonadota</taxon>
        <taxon>Candidatus Nanosyncoccalia</taxon>
        <taxon>Candidatus Nanogingivales</taxon>
        <taxon>Candidatus Nanogingivalaceae</taxon>
        <taxon>Candidatus Nanogingivalis</taxon>
    </lineage>
</organism>
<reference evidence="2 3" key="2">
    <citation type="journal article" date="2020" name="Cell Rep.">
        <title>Acquisition and Adaptation of Ultra-small Parasitic Reduced Genome Bacteria to Mammalian Hosts.</title>
        <authorList>
            <person name="McLean J.S."/>
            <person name="Bor B."/>
            <person name="Kerns K.A."/>
            <person name="Liu Q."/>
            <person name="To T.T."/>
            <person name="Solden L."/>
            <person name="Hendrickson E.L."/>
            <person name="Wrighton K."/>
            <person name="Shi W."/>
            <person name="He X."/>
        </authorList>
    </citation>
    <scope>NUCLEOTIDE SEQUENCE [LARGE SCALE GENOMIC DNA]</scope>
    <source>
        <strain evidence="2 3">TM7_CMJM_G6_1_HOT_870</strain>
    </source>
</reference>
<gene>
    <name evidence="2" type="ORF">G6CMJM_00565</name>
</gene>
<evidence type="ECO:0008006" key="4">
    <source>
        <dbReference type="Google" id="ProtNLM"/>
    </source>
</evidence>
<comment type="caution">
    <text evidence="2">The sequence shown here is derived from an EMBL/GenBank/DDBJ whole genome shotgun (WGS) entry which is preliminary data.</text>
</comment>